<evidence type="ECO:0000313" key="1">
    <source>
        <dbReference type="EMBL" id="BAG32926.1"/>
    </source>
</evidence>
<dbReference type="EMBL" id="AP009380">
    <property type="protein sequence ID" value="BAG32926.1"/>
    <property type="molecule type" value="Genomic_DNA"/>
</dbReference>
<protein>
    <submittedName>
        <fullName evidence="1">Uncharacterized protein</fullName>
    </submittedName>
</protein>
<gene>
    <name evidence="1" type="ordered locus">PGN_0407</name>
</gene>
<evidence type="ECO:0000313" key="2">
    <source>
        <dbReference type="Proteomes" id="UP000008842"/>
    </source>
</evidence>
<dbReference type="AlphaFoldDB" id="B2RHT1"/>
<name>B2RHT1_PORG3</name>
<dbReference type="HOGENOM" id="CLU_204611_0_0_10"/>
<organism evidence="1 2">
    <name type="scientific">Porphyromonas gingivalis (strain ATCC 33277 / DSM 20709 / CIP 103683 / JCM 12257 / NCTC 11834 / 2561)</name>
    <dbReference type="NCBI Taxonomy" id="431947"/>
    <lineage>
        <taxon>Bacteria</taxon>
        <taxon>Pseudomonadati</taxon>
        <taxon>Bacteroidota</taxon>
        <taxon>Bacteroidia</taxon>
        <taxon>Bacteroidales</taxon>
        <taxon>Porphyromonadaceae</taxon>
        <taxon>Porphyromonas</taxon>
    </lineage>
</organism>
<dbReference type="KEGG" id="pgn:PGN_0407"/>
<dbReference type="Proteomes" id="UP000008842">
    <property type="component" value="Chromosome"/>
</dbReference>
<sequence length="68" mass="7826">MFCIMGICLVVISMKNYMRHTYIIREPVCTTASAAEAFLDRQQELLSERLQSMKKHNCGSKKDGSRKK</sequence>
<reference evidence="1 2" key="1">
    <citation type="journal article" date="2008" name="DNA Res.">
        <title>Determination of the genome sequence of Porphyromonas gingivalis strain ATCC 33277 and genomic comparison with strain W83 revealed extensive genome rearrangements in P. gingivalis.</title>
        <authorList>
            <person name="Naito M."/>
            <person name="Hirakawa H."/>
            <person name="Yamashita A."/>
            <person name="Ohara N."/>
            <person name="Shoji M."/>
            <person name="Yukitake H."/>
            <person name="Nakayama K."/>
            <person name="Toh H."/>
            <person name="Yoshimura F."/>
            <person name="Kuhara S."/>
            <person name="Hattori M."/>
            <person name="Hayashi T."/>
            <person name="Nakayama K."/>
        </authorList>
    </citation>
    <scope>NUCLEOTIDE SEQUENCE [LARGE SCALE GENOMIC DNA]</scope>
    <source>
        <strain evidence="2">ATCC 33277 / DSM 20709 / CIP 103683 / JCM 12257 / NCTC 11834 / 2561</strain>
    </source>
</reference>
<proteinExistence type="predicted"/>
<accession>B2RHT1</accession>